<keyword evidence="6" id="KW-1185">Reference proteome</keyword>
<comment type="subcellular location">
    <subcellularLocation>
        <location evidence="1">Membrane</location>
        <topology evidence="1">Single-pass type II membrane protein</topology>
    </subcellularLocation>
</comment>
<reference evidence="7" key="1">
    <citation type="submission" date="2022-11" db="UniProtKB">
        <authorList>
            <consortium name="WormBaseParasite"/>
        </authorList>
    </citation>
    <scope>IDENTIFICATION</scope>
</reference>
<keyword evidence="2" id="KW-0328">Glycosyltransferase</keyword>
<evidence type="ECO:0000313" key="6">
    <source>
        <dbReference type="Proteomes" id="UP000887572"/>
    </source>
</evidence>
<name>A0A914I2T3_GLORO</name>
<evidence type="ECO:0000256" key="3">
    <source>
        <dbReference type="ARBA" id="ARBA00022679"/>
    </source>
</evidence>
<keyword evidence="4" id="KW-0472">Membrane</keyword>
<proteinExistence type="predicted"/>
<organism evidence="6 7">
    <name type="scientific">Globodera rostochiensis</name>
    <name type="common">Golden nematode worm</name>
    <name type="synonym">Heterodera rostochiensis</name>
    <dbReference type="NCBI Taxonomy" id="31243"/>
    <lineage>
        <taxon>Eukaryota</taxon>
        <taxon>Metazoa</taxon>
        <taxon>Ecdysozoa</taxon>
        <taxon>Nematoda</taxon>
        <taxon>Chromadorea</taxon>
        <taxon>Rhabditida</taxon>
        <taxon>Tylenchina</taxon>
        <taxon>Tylenchomorpha</taxon>
        <taxon>Tylenchoidea</taxon>
        <taxon>Heteroderidae</taxon>
        <taxon>Heteroderinae</taxon>
        <taxon>Globodera</taxon>
    </lineage>
</organism>
<sequence>MLSVEYTPQNVYCYALDAKADALFMRRVHALARCFPNVVVLAEQFSVFSNGKNVTRAQLACLEAMLPMGEWKYALLLQAKKTVKKAKILIYFCLLFDEKQADDVIVPKVMFDHLFKQRSKIIN</sequence>
<dbReference type="Proteomes" id="UP000887572">
    <property type="component" value="Unplaced"/>
</dbReference>
<accession>A0A914I2T3</accession>
<protein>
    <submittedName>
        <fullName evidence="7">Uncharacterized protein</fullName>
    </submittedName>
</protein>
<evidence type="ECO:0000256" key="5">
    <source>
        <dbReference type="ARBA" id="ARBA00023180"/>
    </source>
</evidence>
<evidence type="ECO:0000256" key="2">
    <source>
        <dbReference type="ARBA" id="ARBA00022676"/>
    </source>
</evidence>
<dbReference type="InterPro" id="IPR003406">
    <property type="entry name" value="Glyco_trans_14"/>
</dbReference>
<dbReference type="GO" id="GO:0016757">
    <property type="term" value="F:glycosyltransferase activity"/>
    <property type="evidence" value="ECO:0007669"/>
    <property type="project" value="UniProtKB-KW"/>
</dbReference>
<evidence type="ECO:0000256" key="4">
    <source>
        <dbReference type="ARBA" id="ARBA00023136"/>
    </source>
</evidence>
<dbReference type="PANTHER" id="PTHR46671:SF7">
    <property type="entry name" value="CORE-2_I-BRANCHING ENZYME"/>
    <property type="match status" value="1"/>
</dbReference>
<dbReference type="GO" id="GO:0016020">
    <property type="term" value="C:membrane"/>
    <property type="evidence" value="ECO:0007669"/>
    <property type="project" value="UniProtKB-SubCell"/>
</dbReference>
<keyword evidence="5" id="KW-0325">Glycoprotein</keyword>
<keyword evidence="3" id="KW-0808">Transferase</keyword>
<dbReference type="PANTHER" id="PTHR46671">
    <property type="entry name" value="PROTEIN CBG11221"/>
    <property type="match status" value="1"/>
</dbReference>
<dbReference type="WBParaSite" id="Gr19_v10_g6971.t1">
    <property type="protein sequence ID" value="Gr19_v10_g6971.t1"/>
    <property type="gene ID" value="Gr19_v10_g6971"/>
</dbReference>
<evidence type="ECO:0000256" key="1">
    <source>
        <dbReference type="ARBA" id="ARBA00004606"/>
    </source>
</evidence>
<dbReference type="AlphaFoldDB" id="A0A914I2T3"/>
<dbReference type="Pfam" id="PF02485">
    <property type="entry name" value="Branch"/>
    <property type="match status" value="1"/>
</dbReference>
<evidence type="ECO:0000313" key="7">
    <source>
        <dbReference type="WBParaSite" id="Gr19_v10_g6971.t1"/>
    </source>
</evidence>